<dbReference type="GO" id="GO:0005737">
    <property type="term" value="C:cytoplasm"/>
    <property type="evidence" value="ECO:0007669"/>
    <property type="project" value="TreeGrafter"/>
</dbReference>
<dbReference type="InterPro" id="IPR050275">
    <property type="entry name" value="PGM_Phosphatase"/>
</dbReference>
<dbReference type="PANTHER" id="PTHR48100">
    <property type="entry name" value="BROAD-SPECIFICITY PHOSPHATASE YOR283W-RELATED"/>
    <property type="match status" value="1"/>
</dbReference>
<gene>
    <name evidence="3" type="ORF">ODV14_08675</name>
</gene>
<dbReference type="InterPro" id="IPR029033">
    <property type="entry name" value="His_PPase_superfam"/>
</dbReference>
<feature type="active site" description="Proton donor/acceptor" evidence="1">
    <location>
        <position position="84"/>
    </location>
</feature>
<dbReference type="RefSeq" id="WP_082589039.1">
    <property type="nucleotide sequence ID" value="NZ_CP049763.1"/>
</dbReference>
<dbReference type="SMART" id="SM00855">
    <property type="entry name" value="PGAM"/>
    <property type="match status" value="1"/>
</dbReference>
<dbReference type="InterPro" id="IPR013078">
    <property type="entry name" value="His_Pase_superF_clade-1"/>
</dbReference>
<proteinExistence type="predicted"/>
<protein>
    <submittedName>
        <fullName evidence="3">Phosphoglycerate mutase family protein</fullName>
    </submittedName>
</protein>
<dbReference type="Gene3D" id="3.40.50.1240">
    <property type="entry name" value="Phosphoglycerate mutase-like"/>
    <property type="match status" value="1"/>
</dbReference>
<reference evidence="3" key="2">
    <citation type="submission" date="2022-10" db="EMBL/GenBank/DDBJ databases">
        <authorList>
            <person name="Kostovova I."/>
            <person name="Moravkova M."/>
            <person name="Pechar R."/>
        </authorList>
    </citation>
    <scope>NUCLEOTIDE SEQUENCE</scope>
    <source>
        <strain evidence="3">M597B</strain>
    </source>
</reference>
<feature type="binding site" evidence="2">
    <location>
        <position position="61"/>
    </location>
    <ligand>
        <name>substrate</name>
    </ligand>
</feature>
<dbReference type="Proteomes" id="UP001141961">
    <property type="component" value="Unassembled WGS sequence"/>
</dbReference>
<evidence type="ECO:0000256" key="1">
    <source>
        <dbReference type="PIRSR" id="PIRSR613078-1"/>
    </source>
</evidence>
<dbReference type="CDD" id="cd07067">
    <property type="entry name" value="HP_PGM_like"/>
    <property type="match status" value="1"/>
</dbReference>
<reference evidence="3" key="1">
    <citation type="journal article" date="2022" name="Microorganisms">
        <title>Antibiotic Susceptibility, Resistance Gene Determinants and Corresponding Genomic Regions in Lactobacillus amylovorus Isolates Derived from Wild Boars and Domestic Pigs.</title>
        <authorList>
            <person name="Moravkova M."/>
            <person name="Kostovova I."/>
            <person name="Kavanova K."/>
            <person name="Pechar R."/>
            <person name="Stanek S."/>
            <person name="Brychta A."/>
            <person name="Zeman M."/>
            <person name="Kubasova T."/>
        </authorList>
    </citation>
    <scope>NUCLEOTIDE SEQUENCE</scope>
    <source>
        <strain evidence="3">M597B</strain>
    </source>
</reference>
<comment type="caution">
    <text evidence="3">The sequence shown here is derived from an EMBL/GenBank/DDBJ whole genome shotgun (WGS) entry which is preliminary data.</text>
</comment>
<sequence>MTINLYLVRHGQTLFNKEYRMQGSCDSALTPLGVKQIEATRDYFAQNGIAFDRAYCSTQERASDTLEIIAGPEMEYDRLKELKEKDYGIYEGRNILLWPFRRLVGSSTIEDDREVTERMERGMNLILRDAQDGENILVVGHGDSMGHYIRERAGGNKFPGFHNAEFALLQSDGNEVEYEENVWPAKDVRIDQITGN</sequence>
<dbReference type="SUPFAM" id="SSF53254">
    <property type="entry name" value="Phosphoglycerate mutase-like"/>
    <property type="match status" value="1"/>
</dbReference>
<dbReference type="GO" id="GO:0016791">
    <property type="term" value="F:phosphatase activity"/>
    <property type="evidence" value="ECO:0007669"/>
    <property type="project" value="TreeGrafter"/>
</dbReference>
<dbReference type="Pfam" id="PF00300">
    <property type="entry name" value="His_Phos_1"/>
    <property type="match status" value="1"/>
</dbReference>
<feature type="active site" description="Tele-phosphohistidine intermediate" evidence="1">
    <location>
        <position position="10"/>
    </location>
</feature>
<dbReference type="InterPro" id="IPR001345">
    <property type="entry name" value="PG/BPGM_mutase_AS"/>
</dbReference>
<dbReference type="EMBL" id="JAOTHD010000030">
    <property type="protein sequence ID" value="MDB6247380.1"/>
    <property type="molecule type" value="Genomic_DNA"/>
</dbReference>
<accession>A0AAW6BBD1</accession>
<dbReference type="PANTHER" id="PTHR48100:SF5">
    <property type="entry name" value="HISTIDINE PHOSPHATASE FAMILY PROTEIN"/>
    <property type="match status" value="1"/>
</dbReference>
<feature type="binding site" evidence="2">
    <location>
        <begin position="9"/>
        <end position="16"/>
    </location>
    <ligand>
        <name>substrate</name>
    </ligand>
</feature>
<name>A0AAW6BBD1_LACAM</name>
<dbReference type="AlphaFoldDB" id="A0AAW6BBD1"/>
<evidence type="ECO:0000256" key="2">
    <source>
        <dbReference type="PIRSR" id="PIRSR613078-2"/>
    </source>
</evidence>
<organism evidence="3 4">
    <name type="scientific">Lactobacillus amylovorus</name>
    <dbReference type="NCBI Taxonomy" id="1604"/>
    <lineage>
        <taxon>Bacteria</taxon>
        <taxon>Bacillati</taxon>
        <taxon>Bacillota</taxon>
        <taxon>Bacilli</taxon>
        <taxon>Lactobacillales</taxon>
        <taxon>Lactobacillaceae</taxon>
        <taxon>Lactobacillus</taxon>
    </lineage>
</organism>
<feature type="binding site" evidence="2">
    <location>
        <begin position="84"/>
        <end position="87"/>
    </location>
    <ligand>
        <name>substrate</name>
    </ligand>
</feature>
<evidence type="ECO:0000313" key="4">
    <source>
        <dbReference type="Proteomes" id="UP001141961"/>
    </source>
</evidence>
<dbReference type="PROSITE" id="PS00175">
    <property type="entry name" value="PG_MUTASE"/>
    <property type="match status" value="1"/>
</dbReference>
<evidence type="ECO:0000313" key="3">
    <source>
        <dbReference type="EMBL" id="MDB6247380.1"/>
    </source>
</evidence>